<organism evidence="1 2">
    <name type="scientific">Streptomyces xanthophaeus</name>
    <dbReference type="NCBI Taxonomy" id="67385"/>
    <lineage>
        <taxon>Bacteria</taxon>
        <taxon>Bacillati</taxon>
        <taxon>Actinomycetota</taxon>
        <taxon>Actinomycetes</taxon>
        <taxon>Kitasatosporales</taxon>
        <taxon>Streptomycetaceae</taxon>
        <taxon>Streptomyces</taxon>
    </lineage>
</organism>
<name>A0A919GYP9_9ACTN</name>
<protein>
    <submittedName>
        <fullName evidence="1">Uncharacterized protein</fullName>
    </submittedName>
</protein>
<evidence type="ECO:0000313" key="2">
    <source>
        <dbReference type="Proteomes" id="UP000600026"/>
    </source>
</evidence>
<comment type="caution">
    <text evidence="1">The sequence shown here is derived from an EMBL/GenBank/DDBJ whole genome shotgun (WGS) entry which is preliminary data.</text>
</comment>
<reference evidence="1" key="1">
    <citation type="submission" date="2020-09" db="EMBL/GenBank/DDBJ databases">
        <title>Whole genome shotgun sequence of Streptomyces xanthophaeus NBRC 12829.</title>
        <authorList>
            <person name="Komaki H."/>
            <person name="Tamura T."/>
        </authorList>
    </citation>
    <scope>NUCLEOTIDE SEQUENCE</scope>
    <source>
        <strain evidence="1">NBRC 12829</strain>
    </source>
</reference>
<dbReference type="OrthoDB" id="4345336at2"/>
<gene>
    <name evidence="1" type="ORF">Sxan_15080</name>
</gene>
<sequence>MAITLYHFTKPEHWPAIEASSSLEPRWGAAGGDVPKTVHLSDSQDRELLPWAFRADYPIRFQVQIPEADAHEWHPWGTKHVPINAHQSLGIPVRRPDGWHLSQWNQGSAHWRVVERLIPRLEWIEVVDLEHNTVLWKA</sequence>
<proteinExistence type="predicted"/>
<dbReference type="AlphaFoldDB" id="A0A919GYP9"/>
<dbReference type="EMBL" id="BNEE01000004">
    <property type="protein sequence ID" value="GHI84144.1"/>
    <property type="molecule type" value="Genomic_DNA"/>
</dbReference>
<dbReference type="Proteomes" id="UP000600026">
    <property type="component" value="Unassembled WGS sequence"/>
</dbReference>
<keyword evidence="2" id="KW-1185">Reference proteome</keyword>
<accession>A0A919GYP9</accession>
<evidence type="ECO:0000313" key="1">
    <source>
        <dbReference type="EMBL" id="GHI84144.1"/>
    </source>
</evidence>
<dbReference type="RefSeq" id="WP_031142199.1">
    <property type="nucleotide sequence ID" value="NZ_BNEE01000004.1"/>
</dbReference>